<dbReference type="OrthoDB" id="2154091at2759"/>
<keyword evidence="3" id="KW-0805">Transcription regulation</keyword>
<evidence type="ECO:0000256" key="5">
    <source>
        <dbReference type="ARBA" id="ARBA00023163"/>
    </source>
</evidence>
<name>A0A364L463_TALAM</name>
<gene>
    <name evidence="8" type="ORF">BHQ10_006610</name>
</gene>
<evidence type="ECO:0000256" key="1">
    <source>
        <dbReference type="ARBA" id="ARBA00022723"/>
    </source>
</evidence>
<protein>
    <recommendedName>
        <fullName evidence="7">Xylanolytic transcriptional activator regulatory domain-containing protein</fullName>
    </recommendedName>
</protein>
<evidence type="ECO:0000256" key="3">
    <source>
        <dbReference type="ARBA" id="ARBA00023015"/>
    </source>
</evidence>
<keyword evidence="5" id="KW-0804">Transcription</keyword>
<keyword evidence="9" id="KW-1185">Reference proteome</keyword>
<dbReference type="PANTHER" id="PTHR31313">
    <property type="entry name" value="TY1 ENHANCER ACTIVATOR"/>
    <property type="match status" value="1"/>
</dbReference>
<keyword evidence="2" id="KW-0862">Zinc</keyword>
<dbReference type="InterPro" id="IPR051615">
    <property type="entry name" value="Transcr_Regulatory_Elem"/>
</dbReference>
<dbReference type="Proteomes" id="UP000249363">
    <property type="component" value="Unassembled WGS sequence"/>
</dbReference>
<dbReference type="GO" id="GO:0006351">
    <property type="term" value="P:DNA-templated transcription"/>
    <property type="evidence" value="ECO:0007669"/>
    <property type="project" value="InterPro"/>
</dbReference>
<dbReference type="AlphaFoldDB" id="A0A364L463"/>
<dbReference type="EMBL" id="MIKG01000012">
    <property type="protein sequence ID" value="RAO70598.1"/>
    <property type="molecule type" value="Genomic_DNA"/>
</dbReference>
<evidence type="ECO:0000256" key="4">
    <source>
        <dbReference type="ARBA" id="ARBA00023125"/>
    </source>
</evidence>
<dbReference type="RefSeq" id="XP_040735114.1">
    <property type="nucleotide sequence ID" value="XM_040879216.1"/>
</dbReference>
<dbReference type="CDD" id="cd12148">
    <property type="entry name" value="fungal_TF_MHR"/>
    <property type="match status" value="1"/>
</dbReference>
<accession>A0A364L463</accession>
<reference evidence="8 9" key="1">
    <citation type="journal article" date="2017" name="Biotechnol. Biofuels">
        <title>Differential beta-glucosidase expression as a function of carbon source availability in Talaromyces amestolkiae: a genomic and proteomic approach.</title>
        <authorList>
            <person name="de Eugenio L.I."/>
            <person name="Mendez-Liter J.A."/>
            <person name="Nieto-Dominguez M."/>
            <person name="Alonso L."/>
            <person name="Gil-Munoz J."/>
            <person name="Barriuso J."/>
            <person name="Prieto A."/>
            <person name="Martinez M.J."/>
        </authorList>
    </citation>
    <scope>NUCLEOTIDE SEQUENCE [LARGE SCALE GENOMIC DNA]</scope>
    <source>
        <strain evidence="8 9">CIB</strain>
    </source>
</reference>
<comment type="caution">
    <text evidence="8">The sequence shown here is derived from an EMBL/GenBank/DDBJ whole genome shotgun (WGS) entry which is preliminary data.</text>
</comment>
<keyword evidence="6" id="KW-0539">Nucleus</keyword>
<evidence type="ECO:0000313" key="8">
    <source>
        <dbReference type="EMBL" id="RAO70598.1"/>
    </source>
</evidence>
<evidence type="ECO:0000256" key="2">
    <source>
        <dbReference type="ARBA" id="ARBA00022833"/>
    </source>
</evidence>
<keyword evidence="4" id="KW-0238">DNA-binding</keyword>
<sequence length="574" mass="64583">MFDESHQQTTIPSNPTVSIDPTKKYELLGNCIKQRQMEPIDLAAGRLDFDGVDPEIGMHLLSVFWNRQHASGLVVYRPAFMRDMACSGPYFSKLLLNAIFFSASKNSPRTEFKCSGVVTEAPAAVSPFRIRAEELLSMSTSGLPTRMKSDITTIQALLIMSEALFAWCDERSLSWLYSGLAINMIVDLGIHTDRRTPAMNKAFTSEDSEIRRRLFWAAFVQDKVQSIYQGRPARLREQDVNVPIAFMDDYEELDQFTSLSYAREDISMSFPTRSVSVFEQQCRLSLIMDRILFGIYAENYNSRSTSQLLNTARALHQDLEHWRKSLPEHLNMNFDASSNPPLTPHALSLMSMYYSLIILLYRPFVSDGHVNAISPSAIRDAFTTCAAAASGIDATLRVYLQRFCITTVPYFMSFATYVSGTIHVRIAAQSGRESEAYKSLENCLDILSQQQSVCRAPRRARRILLGLARRLNVHIDDSSASMGNTRMNSDTNLDAPMHASTLENPQSDFELLMSGLDIDAIIQSFEFDQSSMMNQAEHMNSSSAATNADDFSQWMLQDPLFGYDSLFPMDSSSA</sequence>
<organism evidence="8 9">
    <name type="scientific">Talaromyces amestolkiae</name>
    <dbReference type="NCBI Taxonomy" id="1196081"/>
    <lineage>
        <taxon>Eukaryota</taxon>
        <taxon>Fungi</taxon>
        <taxon>Dikarya</taxon>
        <taxon>Ascomycota</taxon>
        <taxon>Pezizomycotina</taxon>
        <taxon>Eurotiomycetes</taxon>
        <taxon>Eurotiomycetidae</taxon>
        <taxon>Eurotiales</taxon>
        <taxon>Trichocomaceae</taxon>
        <taxon>Talaromyces</taxon>
        <taxon>Talaromyces sect. Talaromyces</taxon>
    </lineage>
</organism>
<keyword evidence="1" id="KW-0479">Metal-binding</keyword>
<evidence type="ECO:0000259" key="7">
    <source>
        <dbReference type="SMART" id="SM00906"/>
    </source>
</evidence>
<dbReference type="GO" id="GO:0008270">
    <property type="term" value="F:zinc ion binding"/>
    <property type="evidence" value="ECO:0007669"/>
    <property type="project" value="InterPro"/>
</dbReference>
<dbReference type="STRING" id="1196081.A0A364L463"/>
<dbReference type="SMART" id="SM00906">
    <property type="entry name" value="Fungal_trans"/>
    <property type="match status" value="1"/>
</dbReference>
<dbReference type="Pfam" id="PF04082">
    <property type="entry name" value="Fungal_trans"/>
    <property type="match status" value="1"/>
</dbReference>
<dbReference type="GeneID" id="63795826"/>
<dbReference type="GO" id="GO:0003677">
    <property type="term" value="F:DNA binding"/>
    <property type="evidence" value="ECO:0007669"/>
    <property type="project" value="UniProtKB-KW"/>
</dbReference>
<evidence type="ECO:0000256" key="6">
    <source>
        <dbReference type="ARBA" id="ARBA00023242"/>
    </source>
</evidence>
<feature type="domain" description="Xylanolytic transcriptional activator regulatory" evidence="7">
    <location>
        <begin position="174"/>
        <end position="251"/>
    </location>
</feature>
<dbReference type="InterPro" id="IPR007219">
    <property type="entry name" value="XnlR_reg_dom"/>
</dbReference>
<dbReference type="PANTHER" id="PTHR31313:SF86">
    <property type="entry name" value="ZN(2)-C6 FUNGAL-TYPE DOMAIN-CONTAINING PROTEIN"/>
    <property type="match status" value="1"/>
</dbReference>
<proteinExistence type="predicted"/>
<evidence type="ECO:0000313" key="9">
    <source>
        <dbReference type="Proteomes" id="UP000249363"/>
    </source>
</evidence>